<dbReference type="SUPFAM" id="SSF51905">
    <property type="entry name" value="FAD/NAD(P)-binding domain"/>
    <property type="match status" value="1"/>
</dbReference>
<dbReference type="RefSeq" id="WP_201650249.1">
    <property type="nucleotide sequence ID" value="NZ_CAJHCS010000007.1"/>
</dbReference>
<keyword evidence="4" id="KW-0408">Iron</keyword>
<keyword evidence="1" id="KW-0004">4Fe-4S</keyword>
<evidence type="ECO:0000256" key="1">
    <source>
        <dbReference type="ARBA" id="ARBA00022485"/>
    </source>
</evidence>
<evidence type="ECO:0000256" key="4">
    <source>
        <dbReference type="ARBA" id="ARBA00023004"/>
    </source>
</evidence>
<dbReference type="InterPro" id="IPR039650">
    <property type="entry name" value="HdrA-like"/>
</dbReference>
<name>A0ABU9QAL7_9BURK</name>
<evidence type="ECO:0000313" key="6">
    <source>
        <dbReference type="EMBL" id="MEM5286443.1"/>
    </source>
</evidence>
<keyword evidence="7" id="KW-1185">Reference proteome</keyword>
<keyword evidence="2" id="KW-0479">Metal-binding</keyword>
<evidence type="ECO:0000313" key="7">
    <source>
        <dbReference type="Proteomes" id="UP001494588"/>
    </source>
</evidence>
<organism evidence="6 7">
    <name type="scientific">Paraburkholderia sabiae</name>
    <dbReference type="NCBI Taxonomy" id="273251"/>
    <lineage>
        <taxon>Bacteria</taxon>
        <taxon>Pseudomonadati</taxon>
        <taxon>Pseudomonadota</taxon>
        <taxon>Betaproteobacteria</taxon>
        <taxon>Burkholderiales</taxon>
        <taxon>Burkholderiaceae</taxon>
        <taxon>Paraburkholderia</taxon>
    </lineage>
</organism>
<reference evidence="6 7" key="1">
    <citation type="submission" date="2024-01" db="EMBL/GenBank/DDBJ databases">
        <title>The diversity of rhizobia nodulating Mimosa spp. in eleven states of Brazil covering several biomes is determined by host plant, location, and edaphic factors.</title>
        <authorList>
            <person name="Rouws L."/>
            <person name="Barauna A."/>
            <person name="Beukes C."/>
            <person name="De Faria S.M."/>
            <person name="Gross E."/>
            <person name="Dos Reis Junior F.B."/>
            <person name="Simon M."/>
            <person name="Maluk M."/>
            <person name="Odee D.W."/>
            <person name="Kenicer G."/>
            <person name="Young J.P.W."/>
            <person name="Reis V.M."/>
            <person name="Zilli J."/>
            <person name="James E.K."/>
        </authorList>
    </citation>
    <scope>NUCLEOTIDE SEQUENCE [LARGE SCALE GENOMIC DNA]</scope>
    <source>
        <strain evidence="6 7">JPY77</strain>
    </source>
</reference>
<gene>
    <name evidence="6" type="ORF">V4C55_12040</name>
</gene>
<dbReference type="PRINTS" id="PR00420">
    <property type="entry name" value="RNGMNOXGNASE"/>
</dbReference>
<protein>
    <submittedName>
        <fullName evidence="6">FAD-dependent oxidoreductase</fullName>
    </submittedName>
</protein>
<dbReference type="Gene3D" id="3.50.50.60">
    <property type="entry name" value="FAD/NAD(P)-binding domain"/>
    <property type="match status" value="1"/>
</dbReference>
<dbReference type="Proteomes" id="UP001494588">
    <property type="component" value="Unassembled WGS sequence"/>
</dbReference>
<evidence type="ECO:0000256" key="2">
    <source>
        <dbReference type="ARBA" id="ARBA00022723"/>
    </source>
</evidence>
<dbReference type="PANTHER" id="PTHR43498:SF1">
    <property type="entry name" value="COB--COM HETERODISULFIDE REDUCTASE IRON-SULFUR SUBUNIT A"/>
    <property type="match status" value="1"/>
</dbReference>
<evidence type="ECO:0000256" key="5">
    <source>
        <dbReference type="ARBA" id="ARBA00023014"/>
    </source>
</evidence>
<dbReference type="Pfam" id="PF12831">
    <property type="entry name" value="FAD_oxidored"/>
    <property type="match status" value="1"/>
</dbReference>
<dbReference type="InterPro" id="IPR036188">
    <property type="entry name" value="FAD/NAD-bd_sf"/>
</dbReference>
<sequence>MTSDRYFRGWETIHNSPAFTDVPLLAEVDVCVVGGGAAGVAAATIAAEAGRSVILVERYGFCGGAAVAGMSGTICGMFLASDRTRTPEQVVFGFTERFRKRLSERGGLTAPQIYGKTWTVTHDPLVWSETADQFLNDAGVRLLYHTVVTGVLIEDGTYRGLLLESSAGRSTVRAKVIIDASGDASVVARAGGRYTFGDNGKIQNPTMFFRLGNVDCDRFLDAWGSDTICPPWVTERIRLANAEHRYTLPREKIWVFPTPRDHELLVNATRLQAKDGRMLNVIDPEDFTQAEVLGREQVREYARFFAENVAGCERSFVIDTGVEAGIRQTRSIVGVDTLRNQDVLECRKRPDGICRVPWPIELHAGERPKLHWLLDDYYEVPYNAMIPENGENIIVAGRCLSAEHEALASARVTAQCFEYGQAAGLAASYALANNVTVRALQGETIRALMKAHGSAL</sequence>
<keyword evidence="5" id="KW-0411">Iron-sulfur</keyword>
<accession>A0ABU9QAL7</accession>
<keyword evidence="3" id="KW-0560">Oxidoreductase</keyword>
<dbReference type="PANTHER" id="PTHR43498">
    <property type="entry name" value="FERREDOXIN:COB-COM HETERODISULFIDE REDUCTASE SUBUNIT A"/>
    <property type="match status" value="1"/>
</dbReference>
<dbReference type="EMBL" id="JAZHGC010000008">
    <property type="protein sequence ID" value="MEM5286443.1"/>
    <property type="molecule type" value="Genomic_DNA"/>
</dbReference>
<proteinExistence type="predicted"/>
<comment type="caution">
    <text evidence="6">The sequence shown here is derived from an EMBL/GenBank/DDBJ whole genome shotgun (WGS) entry which is preliminary data.</text>
</comment>
<evidence type="ECO:0000256" key="3">
    <source>
        <dbReference type="ARBA" id="ARBA00023002"/>
    </source>
</evidence>